<evidence type="ECO:0000256" key="1">
    <source>
        <dbReference type="SAM" id="MobiDB-lite"/>
    </source>
</evidence>
<dbReference type="InterPro" id="IPR023346">
    <property type="entry name" value="Lysozyme-like_dom_sf"/>
</dbReference>
<accession>A0A512D685</accession>
<dbReference type="PANTHER" id="PTHR30163">
    <property type="entry name" value="MEMBRANE-BOUND LYTIC MUREIN TRANSGLYCOSYLASE B"/>
    <property type="match status" value="1"/>
</dbReference>
<dbReference type="AlphaFoldDB" id="A0A512D685"/>
<dbReference type="SUPFAM" id="SSF53955">
    <property type="entry name" value="Lysozyme-like"/>
    <property type="match status" value="1"/>
</dbReference>
<feature type="domain" description="Transglycosylase SLT" evidence="2">
    <location>
        <begin position="128"/>
        <end position="176"/>
    </location>
</feature>
<evidence type="ECO:0000259" key="2">
    <source>
        <dbReference type="Pfam" id="PF13406"/>
    </source>
</evidence>
<keyword evidence="4" id="KW-1185">Reference proteome</keyword>
<evidence type="ECO:0000313" key="4">
    <source>
        <dbReference type="Proteomes" id="UP000321534"/>
    </source>
</evidence>
<gene>
    <name evidence="3" type="ORF">TAE01_37820</name>
</gene>
<dbReference type="EMBL" id="BJYX01000031">
    <property type="protein sequence ID" value="GEO31972.1"/>
    <property type="molecule type" value="Genomic_DNA"/>
</dbReference>
<dbReference type="Proteomes" id="UP000321534">
    <property type="component" value="Unassembled WGS sequence"/>
</dbReference>
<reference evidence="3 4" key="1">
    <citation type="submission" date="2019-07" db="EMBL/GenBank/DDBJ databases">
        <title>Whole genome shotgun sequence of Terrabacter aerolatus NBRC 106305.</title>
        <authorList>
            <person name="Hosoyama A."/>
            <person name="Uohara A."/>
            <person name="Ohji S."/>
            <person name="Ichikawa N."/>
        </authorList>
    </citation>
    <scope>NUCLEOTIDE SEQUENCE [LARGE SCALE GENOMIC DNA]</scope>
    <source>
        <strain evidence="3 4">NBRC 106305</strain>
    </source>
</reference>
<protein>
    <recommendedName>
        <fullName evidence="2">Transglycosylase SLT domain-containing protein</fullName>
    </recommendedName>
</protein>
<dbReference type="Pfam" id="PF13406">
    <property type="entry name" value="SLT_2"/>
    <property type="match status" value="1"/>
</dbReference>
<dbReference type="InterPro" id="IPR031304">
    <property type="entry name" value="SLT_2"/>
</dbReference>
<feature type="compositionally biased region" description="Low complexity" evidence="1">
    <location>
        <begin position="1"/>
        <end position="15"/>
    </location>
</feature>
<evidence type="ECO:0000313" key="3">
    <source>
        <dbReference type="EMBL" id="GEO31972.1"/>
    </source>
</evidence>
<dbReference type="InterPro" id="IPR043426">
    <property type="entry name" value="MltB-like"/>
</dbReference>
<sequence length="216" mass="22282">MVAPAASKAEASSAPTGHDASATGSVVEPDPTWLARTAKRTGIPVVALRAYGRASILEATERPSCHVGWATVAAIGEVESAHGTIGGTRLLQNGRTSRLIVGPALDGEGGVAAIRPDGGGTRLHGDDSWEHAIGPMQFLPGSWRTFGADADADGVADPSDIDDAAWAAARHLCSGGLDLRNSTDWTRAVLRYNASDAYVATVANVAQAYARSAVKR</sequence>
<proteinExistence type="predicted"/>
<feature type="region of interest" description="Disordered" evidence="1">
    <location>
        <begin position="1"/>
        <end position="26"/>
    </location>
</feature>
<dbReference type="PANTHER" id="PTHR30163:SF8">
    <property type="entry name" value="LYTIC MUREIN TRANSGLYCOSYLASE"/>
    <property type="match status" value="1"/>
</dbReference>
<organism evidence="3 4">
    <name type="scientific">Terrabacter aerolatus</name>
    <dbReference type="NCBI Taxonomy" id="422442"/>
    <lineage>
        <taxon>Bacteria</taxon>
        <taxon>Bacillati</taxon>
        <taxon>Actinomycetota</taxon>
        <taxon>Actinomycetes</taxon>
        <taxon>Micrococcales</taxon>
        <taxon>Intrasporangiaceae</taxon>
        <taxon>Terrabacter</taxon>
    </lineage>
</organism>
<dbReference type="Gene3D" id="1.10.530.10">
    <property type="match status" value="1"/>
</dbReference>
<comment type="caution">
    <text evidence="3">The sequence shown here is derived from an EMBL/GenBank/DDBJ whole genome shotgun (WGS) entry which is preliminary data.</text>
</comment>
<dbReference type="GO" id="GO:0008933">
    <property type="term" value="F:peptidoglycan lytic transglycosylase activity"/>
    <property type="evidence" value="ECO:0007669"/>
    <property type="project" value="TreeGrafter"/>
</dbReference>
<name>A0A512D685_9MICO</name>
<dbReference type="GO" id="GO:0009253">
    <property type="term" value="P:peptidoglycan catabolic process"/>
    <property type="evidence" value="ECO:0007669"/>
    <property type="project" value="TreeGrafter"/>
</dbReference>